<feature type="region of interest" description="Disordered" evidence="1">
    <location>
        <begin position="512"/>
        <end position="533"/>
    </location>
</feature>
<feature type="compositionally biased region" description="Low complexity" evidence="1">
    <location>
        <begin position="519"/>
        <end position="529"/>
    </location>
</feature>
<feature type="region of interest" description="Disordered" evidence="1">
    <location>
        <begin position="592"/>
        <end position="640"/>
    </location>
</feature>
<feature type="signal peptide" evidence="3">
    <location>
        <begin position="1"/>
        <end position="22"/>
    </location>
</feature>
<feature type="transmembrane region" description="Helical" evidence="2">
    <location>
        <begin position="538"/>
        <end position="559"/>
    </location>
</feature>
<feature type="compositionally biased region" description="Pro residues" evidence="1">
    <location>
        <begin position="631"/>
        <end position="640"/>
    </location>
</feature>
<accession>A0AAN7ARI4</accession>
<organism evidence="4 5">
    <name type="scientific">Triangularia verruculosa</name>
    <dbReference type="NCBI Taxonomy" id="2587418"/>
    <lineage>
        <taxon>Eukaryota</taxon>
        <taxon>Fungi</taxon>
        <taxon>Dikarya</taxon>
        <taxon>Ascomycota</taxon>
        <taxon>Pezizomycotina</taxon>
        <taxon>Sordariomycetes</taxon>
        <taxon>Sordariomycetidae</taxon>
        <taxon>Sordariales</taxon>
        <taxon>Podosporaceae</taxon>
        <taxon>Triangularia</taxon>
    </lineage>
</organism>
<dbReference type="SUPFAM" id="SSF50630">
    <property type="entry name" value="Acid proteases"/>
    <property type="match status" value="1"/>
</dbReference>
<keyword evidence="2" id="KW-0472">Membrane</keyword>
<keyword evidence="2" id="KW-0812">Transmembrane</keyword>
<keyword evidence="5" id="KW-1185">Reference proteome</keyword>
<keyword evidence="3" id="KW-0732">Signal</keyword>
<feature type="chain" id="PRO_5042935733" evidence="3">
    <location>
        <begin position="23"/>
        <end position="640"/>
    </location>
</feature>
<keyword evidence="2" id="KW-1133">Transmembrane helix</keyword>
<gene>
    <name evidence="4" type="ORF">QBC40DRAFT_286885</name>
</gene>
<comment type="caution">
    <text evidence="4">The sequence shown here is derived from an EMBL/GenBank/DDBJ whole genome shotgun (WGS) entry which is preliminary data.</text>
</comment>
<evidence type="ECO:0000313" key="5">
    <source>
        <dbReference type="Proteomes" id="UP001303160"/>
    </source>
</evidence>
<reference evidence="4" key="1">
    <citation type="journal article" date="2023" name="Mol. Phylogenet. Evol.">
        <title>Genome-scale phylogeny and comparative genomics of the fungal order Sordariales.</title>
        <authorList>
            <person name="Hensen N."/>
            <person name="Bonometti L."/>
            <person name="Westerberg I."/>
            <person name="Brannstrom I.O."/>
            <person name="Guillou S."/>
            <person name="Cros-Aarteil S."/>
            <person name="Calhoun S."/>
            <person name="Haridas S."/>
            <person name="Kuo A."/>
            <person name="Mondo S."/>
            <person name="Pangilinan J."/>
            <person name="Riley R."/>
            <person name="LaButti K."/>
            <person name="Andreopoulos B."/>
            <person name="Lipzen A."/>
            <person name="Chen C."/>
            <person name="Yan M."/>
            <person name="Daum C."/>
            <person name="Ng V."/>
            <person name="Clum A."/>
            <person name="Steindorff A."/>
            <person name="Ohm R.A."/>
            <person name="Martin F."/>
            <person name="Silar P."/>
            <person name="Natvig D.O."/>
            <person name="Lalanne C."/>
            <person name="Gautier V."/>
            <person name="Ament-Velasquez S.L."/>
            <person name="Kruys A."/>
            <person name="Hutchinson M.I."/>
            <person name="Powell A.J."/>
            <person name="Barry K."/>
            <person name="Miller A.N."/>
            <person name="Grigoriev I.V."/>
            <person name="Debuchy R."/>
            <person name="Gladieux P."/>
            <person name="Hiltunen Thoren M."/>
            <person name="Johannesson H."/>
        </authorList>
    </citation>
    <scope>NUCLEOTIDE SEQUENCE</scope>
    <source>
        <strain evidence="4">CBS 315.58</strain>
    </source>
</reference>
<evidence type="ECO:0000256" key="3">
    <source>
        <dbReference type="SAM" id="SignalP"/>
    </source>
</evidence>
<reference evidence="4" key="2">
    <citation type="submission" date="2023-05" db="EMBL/GenBank/DDBJ databases">
        <authorList>
            <consortium name="Lawrence Berkeley National Laboratory"/>
            <person name="Steindorff A."/>
            <person name="Hensen N."/>
            <person name="Bonometti L."/>
            <person name="Westerberg I."/>
            <person name="Brannstrom I.O."/>
            <person name="Guillou S."/>
            <person name="Cros-Aarteil S."/>
            <person name="Calhoun S."/>
            <person name="Haridas S."/>
            <person name="Kuo A."/>
            <person name="Mondo S."/>
            <person name="Pangilinan J."/>
            <person name="Riley R."/>
            <person name="Labutti K."/>
            <person name="Andreopoulos B."/>
            <person name="Lipzen A."/>
            <person name="Chen C."/>
            <person name="Yanf M."/>
            <person name="Daum C."/>
            <person name="Ng V."/>
            <person name="Clum A."/>
            <person name="Ohm R."/>
            <person name="Martin F."/>
            <person name="Silar P."/>
            <person name="Natvig D."/>
            <person name="Lalanne C."/>
            <person name="Gautier V."/>
            <person name="Ament-Velasquez S.L."/>
            <person name="Kruys A."/>
            <person name="Hutchinson M.I."/>
            <person name="Powell A.J."/>
            <person name="Barry K."/>
            <person name="Miller A.N."/>
            <person name="Grigoriev I.V."/>
            <person name="Debuchy R."/>
            <person name="Gladieux P."/>
            <person name="Thoren M.H."/>
            <person name="Johannesson H."/>
        </authorList>
    </citation>
    <scope>NUCLEOTIDE SEQUENCE</scope>
    <source>
        <strain evidence="4">CBS 315.58</strain>
    </source>
</reference>
<protein>
    <submittedName>
        <fullName evidence="4">Aspartic peptidase domain-containing protein</fullName>
    </submittedName>
</protein>
<name>A0AAN7ARI4_9PEZI</name>
<dbReference type="Proteomes" id="UP001303160">
    <property type="component" value="Unassembled WGS sequence"/>
</dbReference>
<dbReference type="AlphaFoldDB" id="A0AAN7ARI4"/>
<feature type="compositionally biased region" description="Polar residues" evidence="1">
    <location>
        <begin position="598"/>
        <end position="609"/>
    </location>
</feature>
<evidence type="ECO:0000256" key="1">
    <source>
        <dbReference type="SAM" id="MobiDB-lite"/>
    </source>
</evidence>
<evidence type="ECO:0000256" key="2">
    <source>
        <dbReference type="SAM" id="Phobius"/>
    </source>
</evidence>
<dbReference type="Gene3D" id="2.40.70.10">
    <property type="entry name" value="Acid Proteases"/>
    <property type="match status" value="1"/>
</dbReference>
<evidence type="ECO:0000313" key="4">
    <source>
        <dbReference type="EMBL" id="KAK4196673.1"/>
    </source>
</evidence>
<sequence length="640" mass="69919">MHYRHTPASFLSLLALTQVANCQDPTTPSIKKVVKVQWTTDSRFPGDPFRLGTFGPDGPWHALPLVMNKHESTDTVSSSTVSPVWPSPWTNISEVLWKSFDLTPEEQASVSLGFFSRSTSSSFTEWYQTGQRVPDWDMSIPTIGGNHTTFHHVKAPVSALLGSAIWYPSAHGGITNEVGGTLALAPTDKPGSKSILAQLKEAGVIDSNSFGLHMGSPKWNQSGDFTLGGYNAARVVGEVASFDLMEEPNAFDTSGESGLPRIYLKDAALGWEVGASPFGNWAASLGKNKSILAPMPPNMNSTARLQTENNDDLKEYALVVPDPTLPYLYLPSGICENAAEHLPVKWEDYYKLWFWDDEQIYEPRSWYTRIMNSTAYMSFTLQSNRARAPGQGDFPSSQTVTIKVPLYLLALQSEPPIGWAGHARRRIFPCRSVEPQVGYWKLGRAFLQAAFFGVNYDKNLVYLAQGIGPDAGISQDLVNIAPDDEFLTPNPHFQNVSDYYLTWRSHWIALEDQTPDGGSPSSPAPSRSSQTGENPTKAVAVSVAIAAFVLFALILGACYSRTRRKEAARAARAAALQRRDTLSLAALAASRSAADGPSQPSINLSTTLPTVDIPSRLARPPTYKPREPAGPNEPPPAYTP</sequence>
<dbReference type="InterPro" id="IPR021109">
    <property type="entry name" value="Peptidase_aspartic_dom_sf"/>
</dbReference>
<proteinExistence type="predicted"/>
<dbReference type="EMBL" id="MU863979">
    <property type="protein sequence ID" value="KAK4196673.1"/>
    <property type="molecule type" value="Genomic_DNA"/>
</dbReference>